<evidence type="ECO:0000313" key="3">
    <source>
        <dbReference type="Proteomes" id="UP001476247"/>
    </source>
</evidence>
<reference evidence="2 3" key="1">
    <citation type="submission" date="2024-04" db="EMBL/GenBank/DDBJ databases">
        <title>genome sequences of Mucor flavus KT1a and Helicostylum pulchrum KT1b strains isolation_sourced from the surface of a dry-aged beef.</title>
        <authorList>
            <person name="Toyotome T."/>
            <person name="Hosono M."/>
            <person name="Torimaru M."/>
            <person name="Fukuda K."/>
            <person name="Mikami N."/>
        </authorList>
    </citation>
    <scope>NUCLEOTIDE SEQUENCE [LARGE SCALE GENOMIC DNA]</scope>
    <source>
        <strain evidence="2 3">KT1b</strain>
    </source>
</reference>
<comment type="caution">
    <text evidence="2">The sequence shown here is derived from an EMBL/GenBank/DDBJ whole genome shotgun (WGS) entry which is preliminary data.</text>
</comment>
<organism evidence="2 3">
    <name type="scientific">Helicostylum pulchrum</name>
    <dbReference type="NCBI Taxonomy" id="562976"/>
    <lineage>
        <taxon>Eukaryota</taxon>
        <taxon>Fungi</taxon>
        <taxon>Fungi incertae sedis</taxon>
        <taxon>Mucoromycota</taxon>
        <taxon>Mucoromycotina</taxon>
        <taxon>Mucoromycetes</taxon>
        <taxon>Mucorales</taxon>
        <taxon>Mucorineae</taxon>
        <taxon>Mucoraceae</taxon>
        <taxon>Helicostylum</taxon>
    </lineage>
</organism>
<evidence type="ECO:0000313" key="2">
    <source>
        <dbReference type="EMBL" id="GAA5795236.1"/>
    </source>
</evidence>
<protein>
    <recommendedName>
        <fullName evidence="4">Secreted protein</fullName>
    </recommendedName>
</protein>
<accession>A0ABP9XKE6</accession>
<feature type="signal peptide" evidence="1">
    <location>
        <begin position="1"/>
        <end position="21"/>
    </location>
</feature>
<dbReference type="EMBL" id="BAABUJ010000004">
    <property type="protein sequence ID" value="GAA5795236.1"/>
    <property type="molecule type" value="Genomic_DNA"/>
</dbReference>
<keyword evidence="1" id="KW-0732">Signal</keyword>
<keyword evidence="3" id="KW-1185">Reference proteome</keyword>
<evidence type="ECO:0000256" key="1">
    <source>
        <dbReference type="SAM" id="SignalP"/>
    </source>
</evidence>
<gene>
    <name evidence="2" type="ORF">HPULCUR_000591</name>
</gene>
<sequence>MKLSAHVSVALVVAILAAIDCRPVGLVSSVPAISSSINTSKSQSSYSPQPTTAPSLEIVRDITAPFIDVPFIELMPLGDSDPIVEVPFKEPVTNPVQDHQETNPQLVRAVKPSAIGTCKPVNDTKCKAFRETDAFACSGTSLGVVCSTRDGSSCLDTAFNTCFEFTQTAGVYCSVAGCAQNL</sequence>
<proteinExistence type="predicted"/>
<feature type="chain" id="PRO_5045552698" description="Secreted protein" evidence="1">
    <location>
        <begin position="22"/>
        <end position="182"/>
    </location>
</feature>
<dbReference type="Proteomes" id="UP001476247">
    <property type="component" value="Unassembled WGS sequence"/>
</dbReference>
<evidence type="ECO:0008006" key="4">
    <source>
        <dbReference type="Google" id="ProtNLM"/>
    </source>
</evidence>
<name>A0ABP9XKE6_9FUNG</name>